<accession>E6WSE5</accession>
<dbReference type="STRING" id="743721.Psesu_1246"/>
<gene>
    <name evidence="1" type="ordered locus">Psesu_1246</name>
</gene>
<sequence>MAAWRTWPPVRDYAWLFEPRHHPVRFRVELHPQDDGKVAVLLPDGLPTYQLLNFTIWLSAPPEQEQVEGAVGWMTPPDGKRRYYLEPELANPAGDTVIASDAGGRQVRVWLPTGAVSALSSTGRYRPQPEILRSATPVVLELVYDKVDIACGFGGNPRFVPNRPADLGPRAMMDADVTQPCAMLR</sequence>
<dbReference type="Proteomes" id="UP000008632">
    <property type="component" value="Chromosome"/>
</dbReference>
<dbReference type="AlphaFoldDB" id="E6WSE5"/>
<dbReference type="HOGENOM" id="CLU_1460144_0_0_6"/>
<dbReference type="EMBL" id="CP002446">
    <property type="protein sequence ID" value="ADV27094.1"/>
    <property type="molecule type" value="Genomic_DNA"/>
</dbReference>
<dbReference type="KEGG" id="psu:Psesu_1246"/>
<name>E6WSE5_PSEUU</name>
<organism evidence="1 2">
    <name type="scientific">Pseudoxanthomonas suwonensis (strain 11-1)</name>
    <dbReference type="NCBI Taxonomy" id="743721"/>
    <lineage>
        <taxon>Bacteria</taxon>
        <taxon>Pseudomonadati</taxon>
        <taxon>Pseudomonadota</taxon>
        <taxon>Gammaproteobacteria</taxon>
        <taxon>Lysobacterales</taxon>
        <taxon>Lysobacteraceae</taxon>
        <taxon>Pseudoxanthomonas</taxon>
    </lineage>
</organism>
<proteinExistence type="predicted"/>
<dbReference type="OrthoDB" id="6196650at2"/>
<dbReference type="RefSeq" id="WP_013534923.1">
    <property type="nucleotide sequence ID" value="NC_014924.1"/>
</dbReference>
<evidence type="ECO:0000313" key="2">
    <source>
        <dbReference type="Proteomes" id="UP000008632"/>
    </source>
</evidence>
<reference evidence="1 2" key="1">
    <citation type="submission" date="2011-01" db="EMBL/GenBank/DDBJ databases">
        <title>Complete sequence of Pseudoxanthomonas suwonensis 11-1.</title>
        <authorList>
            <consortium name="US DOE Joint Genome Institute"/>
            <person name="Lucas S."/>
            <person name="Copeland A."/>
            <person name="Lapidus A."/>
            <person name="Cheng J.-F."/>
            <person name="Goodwin L."/>
            <person name="Pitluck S."/>
            <person name="Teshima H."/>
            <person name="Detter J.C."/>
            <person name="Han C."/>
            <person name="Tapia R."/>
            <person name="Land M."/>
            <person name="Hauser L."/>
            <person name="Kyrpides N."/>
            <person name="Ivanova N."/>
            <person name="Ovchinnikova G."/>
            <person name="Siebers A.K."/>
            <person name="Allgaier M."/>
            <person name="Thelen M.P."/>
            <person name="Hugenholtz P."/>
            <person name="Gladden J."/>
            <person name="Woyke T."/>
        </authorList>
    </citation>
    <scope>NUCLEOTIDE SEQUENCE [LARGE SCALE GENOMIC DNA]</scope>
    <source>
        <strain evidence="2">11-1</strain>
    </source>
</reference>
<evidence type="ECO:0000313" key="1">
    <source>
        <dbReference type="EMBL" id="ADV27094.1"/>
    </source>
</evidence>
<protein>
    <submittedName>
        <fullName evidence="1">Uncharacterized protein</fullName>
    </submittedName>
</protein>
<keyword evidence="2" id="KW-1185">Reference proteome</keyword>